<dbReference type="Gene3D" id="1.10.10.2200">
    <property type="match status" value="1"/>
</dbReference>
<accession>A0A7I8WES8</accession>
<dbReference type="EC" id="2.7.11.1" evidence="1"/>
<keyword evidence="5" id="KW-0547">Nucleotide-binding</keyword>
<dbReference type="Gene3D" id="2.60.120.260">
    <property type="entry name" value="Galactose-binding domain-like"/>
    <property type="match status" value="2"/>
</dbReference>
<keyword evidence="6" id="KW-0418">Kinase</keyword>
<keyword evidence="8" id="KW-0342">GTP-binding</keyword>
<dbReference type="InterPro" id="IPR027417">
    <property type="entry name" value="P-loop_NTPase"/>
</dbReference>
<dbReference type="Gene3D" id="3.80.10.10">
    <property type="entry name" value="Ribonuclease Inhibitor"/>
    <property type="match status" value="2"/>
</dbReference>
<gene>
    <name evidence="13" type="ORF">DGYR_LOCUS13796</name>
</gene>
<dbReference type="PANTHER" id="PTHR47679:SF2">
    <property type="entry name" value="C-TERMINAL OF ROC (COR) DOMAIN-CONTAINING PROTEIN"/>
    <property type="match status" value="1"/>
</dbReference>
<dbReference type="Pfam" id="PF25497">
    <property type="entry name" value="COR-B"/>
    <property type="match status" value="1"/>
</dbReference>
<feature type="domain" description="Roc" evidence="12">
    <location>
        <begin position="1465"/>
        <end position="1635"/>
    </location>
</feature>
<evidence type="ECO:0000256" key="4">
    <source>
        <dbReference type="ARBA" id="ARBA00022737"/>
    </source>
</evidence>
<dbReference type="Gene3D" id="3.30.70.1390">
    <property type="entry name" value="ROC domain from the Parkinson's disease-associated leucine-rich repeat kinase 2"/>
    <property type="match status" value="1"/>
</dbReference>
<evidence type="ECO:0000256" key="2">
    <source>
        <dbReference type="ARBA" id="ARBA00022614"/>
    </source>
</evidence>
<evidence type="ECO:0000256" key="1">
    <source>
        <dbReference type="ARBA" id="ARBA00012513"/>
    </source>
</evidence>
<dbReference type="Gene3D" id="3.40.50.300">
    <property type="entry name" value="P-loop containing nucleotide triphosphate hydrolases"/>
    <property type="match status" value="1"/>
</dbReference>
<dbReference type="InterPro" id="IPR036388">
    <property type="entry name" value="WH-like_DNA-bd_sf"/>
</dbReference>
<dbReference type="InterPro" id="IPR057263">
    <property type="entry name" value="COR-B"/>
</dbReference>
<feature type="chain" id="PRO_5029894015" description="non-specific serine/threonine protein kinase" evidence="11">
    <location>
        <begin position="24"/>
        <end position="2014"/>
    </location>
</feature>
<dbReference type="InterPro" id="IPR008979">
    <property type="entry name" value="Galactose-bd-like_sf"/>
</dbReference>
<dbReference type="Proteomes" id="UP000549394">
    <property type="component" value="Unassembled WGS sequence"/>
</dbReference>
<keyword evidence="2" id="KW-0433">Leucine-rich repeat</keyword>
<protein>
    <recommendedName>
        <fullName evidence="1">non-specific serine/threonine protein kinase</fullName>
        <ecNumber evidence="1">2.7.11.1</ecNumber>
    </recommendedName>
</protein>
<evidence type="ECO:0000256" key="11">
    <source>
        <dbReference type="SAM" id="SignalP"/>
    </source>
</evidence>
<dbReference type="PANTHER" id="PTHR47679">
    <property type="entry name" value="PROTEIN TORNADO 1"/>
    <property type="match status" value="1"/>
</dbReference>
<dbReference type="GO" id="GO:0016301">
    <property type="term" value="F:kinase activity"/>
    <property type="evidence" value="ECO:0007669"/>
    <property type="project" value="UniProtKB-KW"/>
</dbReference>
<dbReference type="SMART" id="SM00369">
    <property type="entry name" value="LRR_TYP"/>
    <property type="match status" value="2"/>
</dbReference>
<comment type="catalytic activity">
    <reaction evidence="9">
        <text>L-threonyl-[protein] + ATP = O-phospho-L-threonyl-[protein] + ADP + H(+)</text>
        <dbReference type="Rhea" id="RHEA:46608"/>
        <dbReference type="Rhea" id="RHEA-COMP:11060"/>
        <dbReference type="Rhea" id="RHEA-COMP:11605"/>
        <dbReference type="ChEBI" id="CHEBI:15378"/>
        <dbReference type="ChEBI" id="CHEBI:30013"/>
        <dbReference type="ChEBI" id="CHEBI:30616"/>
        <dbReference type="ChEBI" id="CHEBI:61977"/>
        <dbReference type="ChEBI" id="CHEBI:456216"/>
        <dbReference type="EC" id="2.7.11.1"/>
    </reaction>
</comment>
<evidence type="ECO:0000313" key="14">
    <source>
        <dbReference type="Proteomes" id="UP000549394"/>
    </source>
</evidence>
<evidence type="ECO:0000259" key="12">
    <source>
        <dbReference type="PROSITE" id="PS51424"/>
    </source>
</evidence>
<dbReference type="Pfam" id="PF16095">
    <property type="entry name" value="COR-A"/>
    <property type="match status" value="1"/>
</dbReference>
<dbReference type="Pfam" id="PF08477">
    <property type="entry name" value="Roc"/>
    <property type="match status" value="1"/>
</dbReference>
<feature type="signal peptide" evidence="11">
    <location>
        <begin position="1"/>
        <end position="23"/>
    </location>
</feature>
<keyword evidence="4" id="KW-0677">Repeat</keyword>
<evidence type="ECO:0000256" key="10">
    <source>
        <dbReference type="ARBA" id="ARBA00048679"/>
    </source>
</evidence>
<dbReference type="Gene3D" id="3.30.310.200">
    <property type="match status" value="1"/>
</dbReference>
<dbReference type="OrthoDB" id="10252328at2759"/>
<comment type="caution">
    <text evidence="13">The sequence shown here is derived from an EMBL/GenBank/DDBJ whole genome shotgun (WGS) entry which is preliminary data.</text>
</comment>
<dbReference type="GO" id="GO:0009966">
    <property type="term" value="P:regulation of signal transduction"/>
    <property type="evidence" value="ECO:0007669"/>
    <property type="project" value="UniProtKB-ARBA"/>
</dbReference>
<sequence length="2014" mass="234179">MILKSNLIFILFLLKINIGSTLSTDTHQTVNIALNQVCYSSSEDGNLKRKQLALDGSFNQAVCFSSTINPMENEWWMVVFSNSYFIRTIRILNTRGHSMSNVLFFTSINDTDPNNINSFTLCNRGSVGSMQSLTVDCLNGPQYSKLAAVKLELINKKLIICEIEIWTMRDIDRNKFNILSPGETKYSANDGQSFSKWEAPHCSWTGSIVPSWWAIDLEIKSEIYAVSLVNRIDPVVRLSRVKIIISNNQFTNPPWQPEILCNTINDATYYMTRRCPKYTIGRYLALFKTESIPHPGNALQENLSLIEVKTSAKLNFYDHRQKKLSDYVRGSNNVLVTSFPYQKATSAEVFKLKQKIKTLLQEEKIGKGFTTLKQIIEHCPVDSFLKKNNEILGTRSIREEILNFTYEYKKISIDDGDIEDVSLNMYRFPYFKALDFIEKIGTFILIKTIFYKEYYIVNGQWLMSIFHQLQTSSEQCQGSLKGQYYFLTKDTPVCRNMEKAFMTTLPSHLVPFPIRRNSMIFCQMGIVLDLTPNSCVFPQSLPKPETPYKSSLNLKEAVSAVLMYHPESPIYMNQLHRLVLYLITSVYKIGDPFGSIIELRRGRVVLQGGPVETCILFDDEEEEEKEEGSSKTIKVISSTLACKQAPALIAGFLIEIAVIIEFALHESSIFYERQLETPWGNEANFEDDSNLLFFDNFNIFYTPIDALTEKNALRSHLIWIMHKQYNPTTADEIYFTEEHKPEEMLTLSTLSNDLDEDPQIKPSNVTNSIQLISEKNQLQFLFDTINHKYEIIWKYENKSIQRKMYFADLSILKIQLLFKYHGKKQLHFKNDEIEMKIYLDNIVTDCINVPKDNYQLVIQTREDLAQDSDIDFTFAPKDNYKLSRDKIKIGQKFQIMAETDDKSMKPTIATICDISHRLEMLKISHCWLKQKYKWINLQSLTLLLLKKNYENIRIETNNREFNWEELMEYLDTEQIPQEVVKKLHKPNMDKIEFSELVTQHHKGNENYYGDFFRKLEANFLRYFHQPLKDFPVKVGFLMKCPLRDTSVTFLSEIIENKTFIPYAFCRNLNSTHIIKTSNEPQKFIPELECISALMLCSWINFDKIAEYCTCENAQLLLYSSYLRLKYENNNMNETKLSKPLIAKWKTCFIDFLKSEKFIKNKDNGITICNFHNHLNEKFENVGKEEIEIFVNSSIVKLELQGINLENIPQEFSLLSPTIANLQITECDLKSFPQMFCDFKQLQCLNLSSLPIDSLPDEFGELINLEELIISQNVFKEFPSVIFQLSHLIILKFNAFGYTPKKINTSILTDDVRHQADKQWEHLENFGLDKNILENLIKETALQNSSAWTLEEFQHFSSGLYFKLPRISAIDFNLCPNNEICENLTVLELKYQSFKIIDNSIKYLIKLQTLDLSFNLLLEEISAEICHLPLKNLKINDCPALKTPPREIVKKGLNDTMGYMKRLSQGSTQCRRSKLMLVGLGGAGKTSLIKKMMTMKNEDENQDSIKTIVTDGITIKNWSVQSVEYSIWDFAGQTVYYNTHQFFLSNRAVYFLLWNVRLGHEHAGLEFWLSSIECHAPKAPIFVVGSHIDQVNKAELTIRHYQRRYPQIKGFHNISSKTGQGINDLVDNMVKVTLQQQYMNEKIPKTWLNFENKIIEYRTFTNLLSLKEVIDLGGLFGLSNKDEVLQVIHLFHDLGTIQYFENEYLKNKVIINPQWIVDVLSCVISVHENSVKNGKLLHHNINKVWPEHIYPSNLHNWLLRLTEEFDLSFPLKSESANLIPCLLPSIDFQNIWEGDILTEQDFQTKMTYFFYYLPSGLFNRAQVRLQQYSDEGKFWKDGSFLKKNIHRGFIRRKDNSTVQVEVRGPQPENMLFVIHEVFENLIAESFVGVKYDYYLPCSECVYLRQPNPSLLPSSKIKRALTFKVPFMQCYNYFHTLSLNQIQNMLPPENSEDFDSQLQSSIRDLEKMKSSIRNNLAILYCSDDFETTNTIDKVTPTMIQEELEESEILVYVYMHI</sequence>
<evidence type="ECO:0000256" key="9">
    <source>
        <dbReference type="ARBA" id="ARBA00047899"/>
    </source>
</evidence>
<evidence type="ECO:0000256" key="6">
    <source>
        <dbReference type="ARBA" id="ARBA00022777"/>
    </source>
</evidence>
<organism evidence="13 14">
    <name type="scientific">Dimorphilus gyrociliatus</name>
    <dbReference type="NCBI Taxonomy" id="2664684"/>
    <lineage>
        <taxon>Eukaryota</taxon>
        <taxon>Metazoa</taxon>
        <taxon>Spiralia</taxon>
        <taxon>Lophotrochozoa</taxon>
        <taxon>Annelida</taxon>
        <taxon>Polychaeta</taxon>
        <taxon>Polychaeta incertae sedis</taxon>
        <taxon>Dinophilidae</taxon>
        <taxon>Dimorphilus</taxon>
    </lineage>
</organism>
<dbReference type="EMBL" id="CAJFCJ010000061">
    <property type="protein sequence ID" value="CAD5126558.1"/>
    <property type="molecule type" value="Genomic_DNA"/>
</dbReference>
<dbReference type="InterPro" id="IPR032171">
    <property type="entry name" value="COR-A"/>
</dbReference>
<dbReference type="GO" id="GO:0005524">
    <property type="term" value="F:ATP binding"/>
    <property type="evidence" value="ECO:0007669"/>
    <property type="project" value="UniProtKB-KW"/>
</dbReference>
<proteinExistence type="predicted"/>
<dbReference type="PROSITE" id="PS51424">
    <property type="entry name" value="ROC"/>
    <property type="match status" value="1"/>
</dbReference>
<dbReference type="PRINTS" id="PR00449">
    <property type="entry name" value="RASTRNSFRMNG"/>
</dbReference>
<dbReference type="SUPFAM" id="SSF49785">
    <property type="entry name" value="Galactose-binding domain-like"/>
    <property type="match status" value="2"/>
</dbReference>
<evidence type="ECO:0000256" key="8">
    <source>
        <dbReference type="ARBA" id="ARBA00023134"/>
    </source>
</evidence>
<name>A0A7I8WES8_9ANNE</name>
<dbReference type="SUPFAM" id="SSF52058">
    <property type="entry name" value="L domain-like"/>
    <property type="match status" value="1"/>
</dbReference>
<evidence type="ECO:0000313" key="13">
    <source>
        <dbReference type="EMBL" id="CAD5126558.1"/>
    </source>
</evidence>
<keyword evidence="3" id="KW-0808">Transferase</keyword>
<keyword evidence="11" id="KW-0732">Signal</keyword>
<keyword evidence="7" id="KW-0067">ATP-binding</keyword>
<reference evidence="13 14" key="1">
    <citation type="submission" date="2020-08" db="EMBL/GenBank/DDBJ databases">
        <authorList>
            <person name="Hejnol A."/>
        </authorList>
    </citation>
    <scope>NUCLEOTIDE SEQUENCE [LARGE SCALE GENOMIC DNA]</scope>
</reference>
<dbReference type="SUPFAM" id="SSF52540">
    <property type="entry name" value="P-loop containing nucleoside triphosphate hydrolases"/>
    <property type="match status" value="1"/>
</dbReference>
<keyword evidence="14" id="KW-1185">Reference proteome</keyword>
<evidence type="ECO:0000256" key="7">
    <source>
        <dbReference type="ARBA" id="ARBA00022840"/>
    </source>
</evidence>
<dbReference type="InterPro" id="IPR003591">
    <property type="entry name" value="Leu-rich_rpt_typical-subtyp"/>
</dbReference>
<comment type="catalytic activity">
    <reaction evidence="10">
        <text>L-seryl-[protein] + ATP = O-phospho-L-seryl-[protein] + ADP + H(+)</text>
        <dbReference type="Rhea" id="RHEA:17989"/>
        <dbReference type="Rhea" id="RHEA-COMP:9863"/>
        <dbReference type="Rhea" id="RHEA-COMP:11604"/>
        <dbReference type="ChEBI" id="CHEBI:15378"/>
        <dbReference type="ChEBI" id="CHEBI:29999"/>
        <dbReference type="ChEBI" id="CHEBI:30616"/>
        <dbReference type="ChEBI" id="CHEBI:83421"/>
        <dbReference type="ChEBI" id="CHEBI:456216"/>
        <dbReference type="EC" id="2.7.11.1"/>
    </reaction>
</comment>
<evidence type="ECO:0000256" key="3">
    <source>
        <dbReference type="ARBA" id="ARBA00022679"/>
    </source>
</evidence>
<dbReference type="InterPro" id="IPR020859">
    <property type="entry name" value="ROC"/>
</dbReference>
<evidence type="ECO:0000256" key="5">
    <source>
        <dbReference type="ARBA" id="ARBA00022741"/>
    </source>
</evidence>
<dbReference type="Gene3D" id="1.10.10.10">
    <property type="entry name" value="Winged helix-like DNA-binding domain superfamily/Winged helix DNA-binding domain"/>
    <property type="match status" value="1"/>
</dbReference>
<dbReference type="InterPro" id="IPR032675">
    <property type="entry name" value="LRR_dom_sf"/>
</dbReference>